<evidence type="ECO:0000313" key="2">
    <source>
        <dbReference type="Proteomes" id="UP001196661"/>
    </source>
</evidence>
<reference evidence="1 2" key="1">
    <citation type="journal article" date="2021" name="Mar. Drugs">
        <title>Genome Reduction and Secondary Metabolism of the Marine Sponge-Associated Cyanobacterium Leptothoe.</title>
        <authorList>
            <person name="Konstantinou D."/>
            <person name="Popin R.V."/>
            <person name="Fewer D.P."/>
            <person name="Sivonen K."/>
            <person name="Gkelis S."/>
        </authorList>
    </citation>
    <scope>NUCLEOTIDE SEQUENCE [LARGE SCALE GENOMIC DNA]</scope>
    <source>
        <strain evidence="1 2">TAU-MAC 1615</strain>
    </source>
</reference>
<sequence length="94" mass="10439">MNQRIVGQETLNYRLRPNHSGVCLDLWENDPDASPGEASFRFFVTYDLKSTADAQAILDNYLVTNRMDQAIPSADQEVTPLHLSTLVGSTAVVQ</sequence>
<organism evidence="1 2">
    <name type="scientific">Leptothoe kymatousa TAU-MAC 1615</name>
    <dbReference type="NCBI Taxonomy" id="2364775"/>
    <lineage>
        <taxon>Bacteria</taxon>
        <taxon>Bacillati</taxon>
        <taxon>Cyanobacteriota</taxon>
        <taxon>Cyanophyceae</taxon>
        <taxon>Nodosilineales</taxon>
        <taxon>Cymatolegaceae</taxon>
        <taxon>Leptothoe</taxon>
        <taxon>Leptothoe kymatousa</taxon>
    </lineage>
</organism>
<dbReference type="RefSeq" id="WP_215619201.1">
    <property type="nucleotide sequence ID" value="NZ_JADOER010000012.1"/>
</dbReference>
<protein>
    <submittedName>
        <fullName evidence="1">Uncharacterized protein</fullName>
    </submittedName>
</protein>
<dbReference type="Proteomes" id="UP001196661">
    <property type="component" value="Unassembled WGS sequence"/>
</dbReference>
<name>A0ABS5Y626_9CYAN</name>
<comment type="caution">
    <text evidence="1">The sequence shown here is derived from an EMBL/GenBank/DDBJ whole genome shotgun (WGS) entry which is preliminary data.</text>
</comment>
<proteinExistence type="predicted"/>
<evidence type="ECO:0000313" key="1">
    <source>
        <dbReference type="EMBL" id="MBT9313309.1"/>
    </source>
</evidence>
<accession>A0ABS5Y626</accession>
<keyword evidence="2" id="KW-1185">Reference proteome</keyword>
<dbReference type="EMBL" id="JADOER010000012">
    <property type="protein sequence ID" value="MBT9313309.1"/>
    <property type="molecule type" value="Genomic_DNA"/>
</dbReference>
<gene>
    <name evidence="1" type="ORF">IXB28_13920</name>
</gene>